<evidence type="ECO:0000313" key="2">
    <source>
        <dbReference type="Proteomes" id="UP001055072"/>
    </source>
</evidence>
<reference evidence="1" key="1">
    <citation type="journal article" date="2021" name="Environ. Microbiol.">
        <title>Gene family expansions and transcriptome signatures uncover fungal adaptations to wood decay.</title>
        <authorList>
            <person name="Hage H."/>
            <person name="Miyauchi S."/>
            <person name="Viragh M."/>
            <person name="Drula E."/>
            <person name="Min B."/>
            <person name="Chaduli D."/>
            <person name="Navarro D."/>
            <person name="Favel A."/>
            <person name="Norest M."/>
            <person name="Lesage-Meessen L."/>
            <person name="Balint B."/>
            <person name="Merenyi Z."/>
            <person name="de Eugenio L."/>
            <person name="Morin E."/>
            <person name="Martinez A.T."/>
            <person name="Baldrian P."/>
            <person name="Stursova M."/>
            <person name="Martinez M.J."/>
            <person name="Novotny C."/>
            <person name="Magnuson J.K."/>
            <person name="Spatafora J.W."/>
            <person name="Maurice S."/>
            <person name="Pangilinan J."/>
            <person name="Andreopoulos W."/>
            <person name="LaButti K."/>
            <person name="Hundley H."/>
            <person name="Na H."/>
            <person name="Kuo A."/>
            <person name="Barry K."/>
            <person name="Lipzen A."/>
            <person name="Henrissat B."/>
            <person name="Riley R."/>
            <person name="Ahrendt S."/>
            <person name="Nagy L.G."/>
            <person name="Grigoriev I.V."/>
            <person name="Martin F."/>
            <person name="Rosso M.N."/>
        </authorList>
    </citation>
    <scope>NUCLEOTIDE SEQUENCE</scope>
    <source>
        <strain evidence="1">CBS 384.51</strain>
    </source>
</reference>
<name>A0ACB8TN32_9APHY</name>
<dbReference type="Proteomes" id="UP001055072">
    <property type="component" value="Unassembled WGS sequence"/>
</dbReference>
<keyword evidence="2" id="KW-1185">Reference proteome</keyword>
<comment type="caution">
    <text evidence="1">The sequence shown here is derived from an EMBL/GenBank/DDBJ whole genome shotgun (WGS) entry which is preliminary data.</text>
</comment>
<accession>A0ACB8TN32</accession>
<proteinExistence type="predicted"/>
<sequence length="799" mass="88124">MPFERYLNSQPSHTEASSPDQHPAFDSSPKHDIHLDHSIFSANVQFQMPQLMLGPTLPPGGGAEVLPAGIVGNPSAVASTWLGPSFSRYPNDYWMLSPQEALPISHPIVLPPYQSPSTSSRPHVQQTAYDAASCSHVTLSPSCSTPVSAAYSLSSAFDQQPVLQVPASLRPPVPVTLPLAFPHAAGFPVYSTSGFDLLSILARVITRPNPKIMLGPVDMTCSFVVVDTRRYDSPVVYASPTFCKLTGYSENEVVGRNCRFLQSPDGIIQRGEHRRHTAQEAVAHMRKSLSGDKECQVSLINYRKDGSAFVNLVTVIPIRGGVHNLPDEADEVVYQIGFQVDLTEQPNAILQKLRDGSYMVNYSREPAVLPGSFKSDWQINASGPGVSKSLRALLNSPDFLKSIPFSLSTTTLSITPQEPRNRNDEYDGNKPLSLLLLESSPDFVLALSLKGAFLYVSPSVRRVLGYEAEDLIGKSVTDFCHEADKVPVVRELKESSATPSSNSSSSAQETSPPVPYSLYISSSAGPRIVDLLFRMRVKDESYVWLECRGRLYVEPGKGRKAIILSGRVRSMASLTWAPIARAGGLVHPKRLAVRKDGSTITYQEREQEFWALLSSGGSFLFAGTAVRDVLGWGAGEIIGRSLCDFICGRDSIQGRTMVEETLHRSFTDASMETRNVACRFKRKDGSRVPVEVIFFHPTIEDRPWLPDSSSNYERPLICQVKVSDGVTSTSIHAARLVHPESAKVFDELEVSCGSTWQYELQQLKFANQRLREEVEALEAHVQRESEARTQALHQTYRTR</sequence>
<protein>
    <submittedName>
        <fullName evidence="1">Uncharacterized protein</fullName>
    </submittedName>
</protein>
<gene>
    <name evidence="1" type="ORF">BDY19DRAFT_910631</name>
</gene>
<organism evidence="1 2">
    <name type="scientific">Irpex rosettiformis</name>
    <dbReference type="NCBI Taxonomy" id="378272"/>
    <lineage>
        <taxon>Eukaryota</taxon>
        <taxon>Fungi</taxon>
        <taxon>Dikarya</taxon>
        <taxon>Basidiomycota</taxon>
        <taxon>Agaricomycotina</taxon>
        <taxon>Agaricomycetes</taxon>
        <taxon>Polyporales</taxon>
        <taxon>Irpicaceae</taxon>
        <taxon>Irpex</taxon>
    </lineage>
</organism>
<dbReference type="EMBL" id="MU274968">
    <property type="protein sequence ID" value="KAI0083405.1"/>
    <property type="molecule type" value="Genomic_DNA"/>
</dbReference>
<evidence type="ECO:0000313" key="1">
    <source>
        <dbReference type="EMBL" id="KAI0083405.1"/>
    </source>
</evidence>